<evidence type="ECO:0000313" key="3">
    <source>
        <dbReference type="Proteomes" id="UP000284842"/>
    </source>
</evidence>
<dbReference type="CDD" id="cd00882">
    <property type="entry name" value="Ras_like_GTPase"/>
    <property type="match status" value="1"/>
</dbReference>
<dbReference type="InParanoid" id="A0A409YK44"/>
<feature type="domain" description="G" evidence="1">
    <location>
        <begin position="256"/>
        <end position="325"/>
    </location>
</feature>
<dbReference type="Gene3D" id="3.40.50.300">
    <property type="entry name" value="P-loop containing nucleotide triphosphate hydrolases"/>
    <property type="match status" value="2"/>
</dbReference>
<dbReference type="Proteomes" id="UP000284842">
    <property type="component" value="Unassembled WGS sequence"/>
</dbReference>
<protein>
    <recommendedName>
        <fullName evidence="1">G domain-containing protein</fullName>
    </recommendedName>
</protein>
<organism evidence="2 3">
    <name type="scientific">Panaeolus cyanescens</name>
    <dbReference type="NCBI Taxonomy" id="181874"/>
    <lineage>
        <taxon>Eukaryota</taxon>
        <taxon>Fungi</taxon>
        <taxon>Dikarya</taxon>
        <taxon>Basidiomycota</taxon>
        <taxon>Agaricomycotina</taxon>
        <taxon>Agaricomycetes</taxon>
        <taxon>Agaricomycetidae</taxon>
        <taxon>Agaricales</taxon>
        <taxon>Agaricineae</taxon>
        <taxon>Galeropsidaceae</taxon>
        <taxon>Panaeolus</taxon>
    </lineage>
</organism>
<comment type="caution">
    <text evidence="2">The sequence shown here is derived from an EMBL/GenBank/DDBJ whole genome shotgun (WGS) entry which is preliminary data.</text>
</comment>
<dbReference type="SUPFAM" id="SSF52540">
    <property type="entry name" value="P-loop containing nucleoside triphosphate hydrolases"/>
    <property type="match status" value="2"/>
</dbReference>
<gene>
    <name evidence="2" type="ORF">CVT24_012690</name>
</gene>
<dbReference type="EMBL" id="NHTK01001066">
    <property type="protein sequence ID" value="PPR03421.1"/>
    <property type="molecule type" value="Genomic_DNA"/>
</dbReference>
<proteinExistence type="predicted"/>
<sequence>MFKRLPRRQSTSSSLALTAATPTSVVPSLAPLPFQRSNPQVIQLQDVDLLSDLVILVMGATGGGKSTIINILAGGSCETPIIPINSTLEPCTDFTVVRVSSSQGTLCFIEVPEMKDAPFSQLYQRYNVIGIIFIHKVIDSRVSGELLRDMEEIKRCCNEDPLLASHIVCITTHWTSDQYDDDQELCIESQLMGSDELWGRQHREEGLVFKRFALEKPREVVDVLDHLLERERLPGKVISKECKEDEVWASRDWKIVVAMGMTGAGKSNFIEKAGGIVRIDPNAHLLESRTQSIQAYKVHINGHKLILVDTPGFNDTHRSDYEILKTIATWLESTFRHQALVSGVLYFHRITDNRMSGTAVSNINVFQGLIGKGLVYRNIKIVTTMWDHDLKGVGDTRENELREEYWGQMTKGGASVVRFHNTHESAKEILKSFRTDWHIQQALQLQVEMVKHHHQLKETKAGQLMYSKLEQLLSEHNELLNRLRKEGNNRYTAHPDYVRLMESLKEVQRDMAVLQLGFGSKLKVFFTKR</sequence>
<evidence type="ECO:0000313" key="2">
    <source>
        <dbReference type="EMBL" id="PPR03421.1"/>
    </source>
</evidence>
<reference evidence="2 3" key="1">
    <citation type="journal article" date="2018" name="Evol. Lett.">
        <title>Horizontal gene cluster transfer increased hallucinogenic mushroom diversity.</title>
        <authorList>
            <person name="Reynolds H.T."/>
            <person name="Vijayakumar V."/>
            <person name="Gluck-Thaler E."/>
            <person name="Korotkin H.B."/>
            <person name="Matheny P.B."/>
            <person name="Slot J.C."/>
        </authorList>
    </citation>
    <scope>NUCLEOTIDE SEQUENCE [LARGE SCALE GENOMIC DNA]</scope>
    <source>
        <strain evidence="2 3">2629</strain>
    </source>
</reference>
<accession>A0A409YK44</accession>
<dbReference type="InterPro" id="IPR006073">
    <property type="entry name" value="GTP-bd"/>
</dbReference>
<dbReference type="AlphaFoldDB" id="A0A409YK44"/>
<dbReference type="Pfam" id="PF01926">
    <property type="entry name" value="MMR_HSR1"/>
    <property type="match status" value="1"/>
</dbReference>
<dbReference type="GO" id="GO:0005525">
    <property type="term" value="F:GTP binding"/>
    <property type="evidence" value="ECO:0007669"/>
    <property type="project" value="InterPro"/>
</dbReference>
<dbReference type="OrthoDB" id="8954335at2759"/>
<name>A0A409YK44_9AGAR</name>
<dbReference type="InterPro" id="IPR027417">
    <property type="entry name" value="P-loop_NTPase"/>
</dbReference>
<keyword evidence="3" id="KW-1185">Reference proteome</keyword>
<evidence type="ECO:0000259" key="1">
    <source>
        <dbReference type="Pfam" id="PF01926"/>
    </source>
</evidence>